<dbReference type="PANTHER" id="PTHR22166">
    <property type="entry name" value="ENDOPLASMIC RETICULUM JUNCTION FORMATION PROTEIN LUNAPARK"/>
    <property type="match status" value="1"/>
</dbReference>
<dbReference type="GO" id="GO:0071788">
    <property type="term" value="P:endoplasmic reticulum tubular network maintenance"/>
    <property type="evidence" value="ECO:0007669"/>
    <property type="project" value="UniProtKB-UniRule"/>
</dbReference>
<keyword evidence="1" id="KW-0812">Transmembrane</keyword>
<keyword evidence="1" id="KW-0256">Endoplasmic reticulum</keyword>
<evidence type="ECO:0000313" key="4">
    <source>
        <dbReference type="EMBL" id="CAF9923945.1"/>
    </source>
</evidence>
<dbReference type="Proteomes" id="UP000664521">
    <property type="component" value="Unassembled WGS sequence"/>
</dbReference>
<proteinExistence type="inferred from homology"/>
<dbReference type="GO" id="GO:0008270">
    <property type="term" value="F:zinc ion binding"/>
    <property type="evidence" value="ECO:0007669"/>
    <property type="project" value="UniProtKB-KW"/>
</dbReference>
<dbReference type="GO" id="GO:1903373">
    <property type="term" value="P:positive regulation of endoplasmic reticulum tubular network organization"/>
    <property type="evidence" value="ECO:0007669"/>
    <property type="project" value="UniProtKB-UniRule"/>
</dbReference>
<dbReference type="InterPro" id="IPR019273">
    <property type="entry name" value="Lunapark_Znf"/>
</dbReference>
<dbReference type="PANTHER" id="PTHR22166:SF12">
    <property type="entry name" value="ENDOPLASMIC RETICULUM JUNCTION FORMATION PROTEIN LUNAPARK"/>
    <property type="match status" value="1"/>
</dbReference>
<dbReference type="AlphaFoldDB" id="A0A8H3IQT3"/>
<comment type="caution">
    <text evidence="4">The sequence shown here is derived from an EMBL/GenBank/DDBJ whole genome shotgun (WGS) entry which is preliminary data.</text>
</comment>
<feature type="region of interest" description="Disordered" evidence="2">
    <location>
        <begin position="150"/>
        <end position="241"/>
    </location>
</feature>
<feature type="compositionally biased region" description="Low complexity" evidence="2">
    <location>
        <begin position="152"/>
        <end position="162"/>
    </location>
</feature>
<keyword evidence="1" id="KW-0863">Zinc-finger</keyword>
<feature type="transmembrane region" description="Helical" evidence="1">
    <location>
        <begin position="91"/>
        <end position="114"/>
    </location>
</feature>
<reference evidence="4" key="1">
    <citation type="submission" date="2021-03" db="EMBL/GenBank/DDBJ databases">
        <authorList>
            <person name="Tagirdzhanova G."/>
        </authorList>
    </citation>
    <scope>NUCLEOTIDE SEQUENCE</scope>
</reference>
<accession>A0A8H3IQT3</accession>
<keyword evidence="5" id="KW-1185">Reference proteome</keyword>
<organism evidence="4 5">
    <name type="scientific">Heterodermia speciosa</name>
    <dbReference type="NCBI Taxonomy" id="116794"/>
    <lineage>
        <taxon>Eukaryota</taxon>
        <taxon>Fungi</taxon>
        <taxon>Dikarya</taxon>
        <taxon>Ascomycota</taxon>
        <taxon>Pezizomycotina</taxon>
        <taxon>Lecanoromycetes</taxon>
        <taxon>OSLEUM clade</taxon>
        <taxon>Lecanoromycetidae</taxon>
        <taxon>Caliciales</taxon>
        <taxon>Physciaceae</taxon>
        <taxon>Heterodermia</taxon>
    </lineage>
</organism>
<evidence type="ECO:0000259" key="3">
    <source>
        <dbReference type="Pfam" id="PF10058"/>
    </source>
</evidence>
<keyword evidence="1" id="KW-0862">Zinc</keyword>
<comment type="function">
    <text evidence="1">Plays a role in determining ER morphology.</text>
</comment>
<evidence type="ECO:0000313" key="5">
    <source>
        <dbReference type="Proteomes" id="UP000664521"/>
    </source>
</evidence>
<dbReference type="OrthoDB" id="1725934at2759"/>
<dbReference type="Pfam" id="PF10058">
    <property type="entry name" value="Zn_ribbon_10"/>
    <property type="match status" value="1"/>
</dbReference>
<comment type="similarity">
    <text evidence="1">Belongs to the lunapark family.</text>
</comment>
<dbReference type="EMBL" id="CAJPDS010000034">
    <property type="protein sequence ID" value="CAF9923945.1"/>
    <property type="molecule type" value="Genomic_DNA"/>
</dbReference>
<comment type="domain">
    <text evidence="1">The C4-type zinc finger motif is necessary both for its ER three-way tubular junction localization and formation.</text>
</comment>
<name>A0A8H3IQT3_9LECA</name>
<dbReference type="GO" id="GO:0098826">
    <property type="term" value="C:endoplasmic reticulum tubular network membrane"/>
    <property type="evidence" value="ECO:0007669"/>
    <property type="project" value="UniProtKB-UniRule"/>
</dbReference>
<dbReference type="InterPro" id="IPR040115">
    <property type="entry name" value="Lnp"/>
</dbReference>
<feature type="transmembrane region" description="Helical" evidence="1">
    <location>
        <begin position="60"/>
        <end position="85"/>
    </location>
</feature>
<keyword evidence="1" id="KW-1133">Transmembrane helix</keyword>
<keyword evidence="1" id="KW-0479">Metal-binding</keyword>
<gene>
    <name evidence="4" type="ORF">HETSPECPRED_005467</name>
</gene>
<comment type="subcellular location">
    <subcellularLocation>
        <location evidence="1">Endoplasmic reticulum membrane</location>
        <topology evidence="1">Multi-pass membrane protein</topology>
    </subcellularLocation>
</comment>
<keyword evidence="1" id="KW-0472">Membrane</keyword>
<evidence type="ECO:0000256" key="2">
    <source>
        <dbReference type="SAM" id="MobiDB-lite"/>
    </source>
</evidence>
<feature type="region of interest" description="Disordered" evidence="2">
    <location>
        <begin position="336"/>
        <end position="416"/>
    </location>
</feature>
<protein>
    <recommendedName>
        <fullName evidence="1">Endoplasmic reticulum junction formation protein lunapark</fullName>
    </recommendedName>
</protein>
<evidence type="ECO:0000256" key="1">
    <source>
        <dbReference type="RuleBase" id="RU367073"/>
    </source>
</evidence>
<sequence length="416" mass="45925">MEGLYEFPICGCWPLLTRYAQGDDNSPASFEKALSTLSGRITKITTRLDNLRQRSRRFTLLWTLYSSFAYLLYSIILILVVGWRSWGIAEYAAILGGPIIIYAVRLGILTYYGYRISKLQKQSDDLEKQRTTTIERLKTATKYNSTQELLKKYGGSPSPKGKTTQSPKQTDAGTPKSGRTNVAPPPTANIPSRVRQISLPSTPQRAAPDLESPSTQNVPHSAAASIPPWEQPLSRQETSAEFAPNAFSRAPEYAQPSEGSRWYDRLVDALLGEDETSPKNRIALICQQCRLVNGQAPPGVKSLDDVGRWRCGGCNTMNGEESTNKLVATIENELAHEKEGSKAKRQVSFATEVDADDQDALSQSHGDHESDVTQYSDESEADREAPKEVLPASAPVAETGTPRRRSTRIKASEKQS</sequence>
<feature type="domain" description="Lunapark zinc ribbon" evidence="3">
    <location>
        <begin position="262"/>
        <end position="318"/>
    </location>
</feature>
<feature type="compositionally biased region" description="Polar residues" evidence="2">
    <location>
        <begin position="163"/>
        <end position="180"/>
    </location>
</feature>